<gene>
    <name evidence="2" type="ORF">HLB16_12260</name>
</gene>
<protein>
    <submittedName>
        <fullName evidence="2">Alpha/beta hydrolase</fullName>
    </submittedName>
</protein>
<dbReference type="InterPro" id="IPR050266">
    <property type="entry name" value="AB_hydrolase_sf"/>
</dbReference>
<name>A0A849BCS9_9BURK</name>
<feature type="domain" description="AB hydrolase-1" evidence="1">
    <location>
        <begin position="34"/>
        <end position="257"/>
    </location>
</feature>
<dbReference type="Gene3D" id="3.40.50.1820">
    <property type="entry name" value="alpha/beta hydrolase"/>
    <property type="match status" value="1"/>
</dbReference>
<dbReference type="GO" id="GO:0016787">
    <property type="term" value="F:hydrolase activity"/>
    <property type="evidence" value="ECO:0007669"/>
    <property type="project" value="UniProtKB-KW"/>
</dbReference>
<sequence length="268" mass="29729">MSAPVEFADIDWAGRPVRIEYQRLGERNAGAPLLIFLHEGLGSVAMWRDFPQRVCEALGCRGLVYSRPGYGRSTPRAADEVWHPDFMHRQAHEVLPALLTALGIDAEAEPPWLLGHSDGGSIALLYAARFPSRVAGTIVLAPHILVENLSVSSIEKAREAYLNTDLRQRLARYHDDPDSAFWGWNGIWLHPPFRHWSIEAEIASIACPLLAVQGLDDEYGTLEQIRGIARRVPQTRLLELPDCGHSPHRDQPGALIAAIADFVGETVQ</sequence>
<dbReference type="RefSeq" id="WP_053823592.1">
    <property type="nucleotide sequence ID" value="NZ_BAAAEB010000001.1"/>
</dbReference>
<dbReference type="AlphaFoldDB" id="A0A849BCS9"/>
<dbReference type="PRINTS" id="PR00111">
    <property type="entry name" value="ABHYDROLASE"/>
</dbReference>
<accession>A0A849BCS9</accession>
<dbReference type="SUPFAM" id="SSF53474">
    <property type="entry name" value="alpha/beta-Hydrolases"/>
    <property type="match status" value="1"/>
</dbReference>
<reference evidence="2 3" key="1">
    <citation type="submission" date="2020-05" db="EMBL/GenBank/DDBJ databases">
        <title>MicrobeNet Type strains.</title>
        <authorList>
            <person name="Nicholson A.C."/>
        </authorList>
    </citation>
    <scope>NUCLEOTIDE SEQUENCE [LARGE SCALE GENOMIC DNA]</scope>
    <source>
        <strain evidence="2 3">ATCC 700815</strain>
    </source>
</reference>
<evidence type="ECO:0000259" key="1">
    <source>
        <dbReference type="Pfam" id="PF12697"/>
    </source>
</evidence>
<evidence type="ECO:0000313" key="3">
    <source>
        <dbReference type="Proteomes" id="UP000542973"/>
    </source>
</evidence>
<dbReference type="InterPro" id="IPR000073">
    <property type="entry name" value="AB_hydrolase_1"/>
</dbReference>
<evidence type="ECO:0000313" key="2">
    <source>
        <dbReference type="EMBL" id="NNH11653.1"/>
    </source>
</evidence>
<comment type="caution">
    <text evidence="2">The sequence shown here is derived from an EMBL/GenBank/DDBJ whole genome shotgun (WGS) entry which is preliminary data.</text>
</comment>
<dbReference type="Pfam" id="PF12697">
    <property type="entry name" value="Abhydrolase_6"/>
    <property type="match status" value="1"/>
</dbReference>
<organism evidence="2 3">
    <name type="scientific">Cupriavidus gilardii</name>
    <dbReference type="NCBI Taxonomy" id="82541"/>
    <lineage>
        <taxon>Bacteria</taxon>
        <taxon>Pseudomonadati</taxon>
        <taxon>Pseudomonadota</taxon>
        <taxon>Betaproteobacteria</taxon>
        <taxon>Burkholderiales</taxon>
        <taxon>Burkholderiaceae</taxon>
        <taxon>Cupriavidus</taxon>
    </lineage>
</organism>
<dbReference type="InterPro" id="IPR029058">
    <property type="entry name" value="AB_hydrolase_fold"/>
</dbReference>
<keyword evidence="2" id="KW-0378">Hydrolase</keyword>
<proteinExistence type="predicted"/>
<dbReference type="Proteomes" id="UP000542973">
    <property type="component" value="Unassembled WGS sequence"/>
</dbReference>
<dbReference type="EMBL" id="JABEMD010000017">
    <property type="protein sequence ID" value="NNH11653.1"/>
    <property type="molecule type" value="Genomic_DNA"/>
</dbReference>
<dbReference type="PANTHER" id="PTHR43798">
    <property type="entry name" value="MONOACYLGLYCEROL LIPASE"/>
    <property type="match status" value="1"/>
</dbReference>